<protein>
    <recommendedName>
        <fullName evidence="3">MarR family transcriptional regulator</fullName>
    </recommendedName>
</protein>
<dbReference type="EMBL" id="AP035768">
    <property type="protein sequence ID" value="BFO20283.1"/>
    <property type="molecule type" value="Genomic_DNA"/>
</dbReference>
<evidence type="ECO:0000256" key="1">
    <source>
        <dbReference type="SAM" id="MobiDB-lite"/>
    </source>
</evidence>
<reference evidence="2" key="2">
    <citation type="submission" date="2024-07" db="EMBL/GenBank/DDBJ databases">
        <title>Streptomyces haneummycinica sp. nov., a new antibiotic-producing actinobacterium isolated from marine sediment.</title>
        <authorList>
            <person name="Uemura M."/>
            <person name="Hamada M."/>
            <person name="Hirano S."/>
            <person name="Kobayashi K."/>
            <person name="Ohshiro T."/>
            <person name="Kobayashi T."/>
            <person name="Terahara T."/>
        </authorList>
    </citation>
    <scope>NUCLEOTIDE SEQUENCE</scope>
    <source>
        <strain evidence="2">KM77-8</strain>
    </source>
</reference>
<name>A0AAT9HRX3_9ACTN</name>
<evidence type="ECO:0008006" key="3">
    <source>
        <dbReference type="Google" id="ProtNLM"/>
    </source>
</evidence>
<accession>A0AAT9HRX3</accession>
<sequence length="210" mass="22079">MPGPAGRPRARRGWLAARPQTAVADLAKQLHTDTGQGTVVSRVLRLVHASLPASTARTLRLLSLAPAGLVDPHTAAALAGCSVESARATLDGLVAHGLLHPAGSAPPQYEVPCCLHPLLAALAEEHERPAELRLARARMLERTVRLLQSCRAITETDSDRAREKLLEMPRALRFPSPAPPPTGCACAGPPCWPPRGSPSPTGSWTPSPGA</sequence>
<organism evidence="2">
    <name type="scientific">Streptomyces haneummycinicus</name>
    <dbReference type="NCBI Taxonomy" id="3074435"/>
    <lineage>
        <taxon>Bacteria</taxon>
        <taxon>Bacillati</taxon>
        <taxon>Actinomycetota</taxon>
        <taxon>Actinomycetes</taxon>
        <taxon>Kitasatosporales</taxon>
        <taxon>Streptomycetaceae</taxon>
        <taxon>Streptomyces</taxon>
    </lineage>
</organism>
<proteinExistence type="predicted"/>
<feature type="compositionally biased region" description="Low complexity" evidence="1">
    <location>
        <begin position="198"/>
        <end position="210"/>
    </location>
</feature>
<evidence type="ECO:0000313" key="2">
    <source>
        <dbReference type="EMBL" id="BFO20283.1"/>
    </source>
</evidence>
<reference evidence="2" key="1">
    <citation type="submission" date="2024-06" db="EMBL/GenBank/DDBJ databases">
        <authorList>
            <consortium name="consrtm"/>
            <person name="Uemura M."/>
            <person name="Terahara T."/>
        </authorList>
    </citation>
    <scope>NUCLEOTIDE SEQUENCE</scope>
    <source>
        <strain evidence="2">KM77-8</strain>
    </source>
</reference>
<dbReference type="AlphaFoldDB" id="A0AAT9HRX3"/>
<feature type="region of interest" description="Disordered" evidence="1">
    <location>
        <begin position="173"/>
        <end position="210"/>
    </location>
</feature>
<gene>
    <name evidence="2" type="ORF">SHKM778_66710</name>
</gene>